<dbReference type="GO" id="GO:0003860">
    <property type="term" value="F:3-hydroxyisobutyryl-CoA hydrolase activity"/>
    <property type="evidence" value="ECO:0007669"/>
    <property type="project" value="UniProtKB-EC"/>
</dbReference>
<feature type="domain" description="Enoyl-CoA hydratase/isomerase" evidence="4">
    <location>
        <begin position="23"/>
        <end position="332"/>
    </location>
</feature>
<dbReference type="PANTHER" id="PTHR43176">
    <property type="entry name" value="3-HYDROXYISOBUTYRYL-COA HYDROLASE-RELATED"/>
    <property type="match status" value="1"/>
</dbReference>
<evidence type="ECO:0000256" key="3">
    <source>
        <dbReference type="ARBA" id="ARBA00022801"/>
    </source>
</evidence>
<protein>
    <recommendedName>
        <fullName evidence="2">3-hydroxyisobutyryl-CoA hydrolase</fullName>
        <ecNumber evidence="2">3.1.2.4</ecNumber>
    </recommendedName>
</protein>
<gene>
    <name evidence="5" type="ORF">Afil01_44370</name>
</gene>
<dbReference type="Gene3D" id="3.90.226.10">
    <property type="entry name" value="2-enoyl-CoA Hydratase, Chain A, domain 1"/>
    <property type="match status" value="1"/>
</dbReference>
<comment type="catalytic activity">
    <reaction evidence="1">
        <text>3-hydroxy-2-methylpropanoyl-CoA + H2O = 3-hydroxy-2-methylpropanoate + CoA + H(+)</text>
        <dbReference type="Rhea" id="RHEA:20888"/>
        <dbReference type="ChEBI" id="CHEBI:11805"/>
        <dbReference type="ChEBI" id="CHEBI:15377"/>
        <dbReference type="ChEBI" id="CHEBI:15378"/>
        <dbReference type="ChEBI" id="CHEBI:57287"/>
        <dbReference type="ChEBI" id="CHEBI:57340"/>
        <dbReference type="EC" id="3.1.2.4"/>
    </reaction>
</comment>
<dbReference type="NCBIfam" id="NF004127">
    <property type="entry name" value="PRK05617.1"/>
    <property type="match status" value="1"/>
</dbReference>
<dbReference type="EMBL" id="BSTX01000003">
    <property type="protein sequence ID" value="GLZ79630.1"/>
    <property type="molecule type" value="Genomic_DNA"/>
</dbReference>
<keyword evidence="3" id="KW-0378">Hydrolase</keyword>
<dbReference type="Proteomes" id="UP001165079">
    <property type="component" value="Unassembled WGS sequence"/>
</dbReference>
<evidence type="ECO:0000313" key="5">
    <source>
        <dbReference type="EMBL" id="GLZ79630.1"/>
    </source>
</evidence>
<dbReference type="InterPro" id="IPR032259">
    <property type="entry name" value="HIBYL-CoA-H"/>
</dbReference>
<comment type="caution">
    <text evidence="5">The sequence shown here is derived from an EMBL/GenBank/DDBJ whole genome shotgun (WGS) entry which is preliminary data.</text>
</comment>
<dbReference type="InterPro" id="IPR045004">
    <property type="entry name" value="ECH_dom"/>
</dbReference>
<dbReference type="PANTHER" id="PTHR43176:SF3">
    <property type="entry name" value="3-HYDROXYISOBUTYRYL-COA HYDROLASE, MITOCHONDRIAL"/>
    <property type="match status" value="1"/>
</dbReference>
<dbReference type="GO" id="GO:0005829">
    <property type="term" value="C:cytosol"/>
    <property type="evidence" value="ECO:0007669"/>
    <property type="project" value="TreeGrafter"/>
</dbReference>
<dbReference type="CDD" id="cd06558">
    <property type="entry name" value="crotonase-like"/>
    <property type="match status" value="1"/>
</dbReference>
<name>A0A9W6SMG3_9ACTN</name>
<dbReference type="GO" id="GO:0006574">
    <property type="term" value="P:L-valine catabolic process"/>
    <property type="evidence" value="ECO:0007669"/>
    <property type="project" value="TreeGrafter"/>
</dbReference>
<sequence length="334" mass="35079">MVEFEPGRIGTGEVLYARHGALGRVRLNRPKAINALTHDMIRSMLAQLEDWAADDTVEAVAIEGAGERGLCAGGDVRAIREALLDGVGDPEAFWADEYRLNNLVDVYPKPFVAFMDGVTMGGGVGVSAHGSLRLATERSVIAMPETAIGFFPDVGGLYLLSRAPGETGTHLALTGLPVDGPGAVYCGLADAVVPSAEIPAIIERLAAGEPAGDFAPAPEAAIAADRAWIDECYAGDDPVAILDALRERHPATAAVLAARSPFSVAVTLAAIRRARDLDLPGVLAQDLRLGRAFAAGPDFAEGVRAVLVDRDNAPRWRPATLAEVDYDAVRALIS</sequence>
<dbReference type="Pfam" id="PF16113">
    <property type="entry name" value="ECH_2"/>
    <property type="match status" value="1"/>
</dbReference>
<organism evidence="5 6">
    <name type="scientific">Actinorhabdospora filicis</name>
    <dbReference type="NCBI Taxonomy" id="1785913"/>
    <lineage>
        <taxon>Bacteria</taxon>
        <taxon>Bacillati</taxon>
        <taxon>Actinomycetota</taxon>
        <taxon>Actinomycetes</taxon>
        <taxon>Micromonosporales</taxon>
        <taxon>Micromonosporaceae</taxon>
        <taxon>Actinorhabdospora</taxon>
    </lineage>
</organism>
<dbReference type="SUPFAM" id="SSF52096">
    <property type="entry name" value="ClpP/crotonase"/>
    <property type="match status" value="1"/>
</dbReference>
<dbReference type="AlphaFoldDB" id="A0A9W6SMG3"/>
<evidence type="ECO:0000259" key="4">
    <source>
        <dbReference type="Pfam" id="PF16113"/>
    </source>
</evidence>
<dbReference type="RefSeq" id="WP_285664774.1">
    <property type="nucleotide sequence ID" value="NZ_BSTX01000003.1"/>
</dbReference>
<proteinExistence type="predicted"/>
<evidence type="ECO:0000256" key="1">
    <source>
        <dbReference type="ARBA" id="ARBA00001709"/>
    </source>
</evidence>
<dbReference type="InterPro" id="IPR029045">
    <property type="entry name" value="ClpP/crotonase-like_dom_sf"/>
</dbReference>
<evidence type="ECO:0000313" key="6">
    <source>
        <dbReference type="Proteomes" id="UP001165079"/>
    </source>
</evidence>
<accession>A0A9W6SMG3</accession>
<evidence type="ECO:0000256" key="2">
    <source>
        <dbReference type="ARBA" id="ARBA00011915"/>
    </source>
</evidence>
<dbReference type="EC" id="3.1.2.4" evidence="2"/>
<keyword evidence="6" id="KW-1185">Reference proteome</keyword>
<reference evidence="5" key="1">
    <citation type="submission" date="2023-03" db="EMBL/GenBank/DDBJ databases">
        <title>Actinorhabdospora filicis NBRC 111898.</title>
        <authorList>
            <person name="Ichikawa N."/>
            <person name="Sato H."/>
            <person name="Tonouchi N."/>
        </authorList>
    </citation>
    <scope>NUCLEOTIDE SEQUENCE</scope>
    <source>
        <strain evidence="5">NBRC 111898</strain>
    </source>
</reference>